<dbReference type="EMBL" id="LQOY01000106">
    <property type="protein sequence ID" value="ORV82853.1"/>
    <property type="molecule type" value="Genomic_DNA"/>
</dbReference>
<keyword evidence="3" id="KW-1133">Transmembrane helix</keyword>
<comment type="caution">
    <text evidence="4">The sequence shown here is derived from an EMBL/GenBank/DDBJ whole genome shotgun (WGS) entry which is preliminary data.</text>
</comment>
<accession>A0A1X1W895</accession>
<dbReference type="Gene3D" id="3.90.730.10">
    <property type="entry name" value="Ribonuclease T2-like"/>
    <property type="match status" value="1"/>
</dbReference>
<dbReference type="InterPro" id="IPR001568">
    <property type="entry name" value="RNase_T2-like"/>
</dbReference>
<reference evidence="4 5" key="1">
    <citation type="submission" date="2016-01" db="EMBL/GenBank/DDBJ databases">
        <title>The new phylogeny of the genus Mycobacterium.</title>
        <authorList>
            <person name="Tarcisio F."/>
            <person name="Conor M."/>
            <person name="Antonella G."/>
            <person name="Elisabetta G."/>
            <person name="Giulia F.S."/>
            <person name="Sara T."/>
            <person name="Anna F."/>
            <person name="Clotilde B."/>
            <person name="Roberto B."/>
            <person name="Veronica D.S."/>
            <person name="Fabio R."/>
            <person name="Monica P."/>
            <person name="Olivier J."/>
            <person name="Enrico T."/>
            <person name="Nicola S."/>
        </authorList>
    </citation>
    <scope>NUCLEOTIDE SEQUENCE [LARGE SCALE GENOMIC DNA]</scope>
    <source>
        <strain evidence="4 5">DSM 44160</strain>
    </source>
</reference>
<comment type="similarity">
    <text evidence="1 2">Belongs to the RNase T2 family.</text>
</comment>
<keyword evidence="5" id="KW-1185">Reference proteome</keyword>
<feature type="transmembrane region" description="Helical" evidence="3">
    <location>
        <begin position="6"/>
        <end position="29"/>
    </location>
</feature>
<dbReference type="GO" id="GO:0003723">
    <property type="term" value="F:RNA binding"/>
    <property type="evidence" value="ECO:0007669"/>
    <property type="project" value="InterPro"/>
</dbReference>
<dbReference type="InterPro" id="IPR036430">
    <property type="entry name" value="RNase_T2-like_sf"/>
</dbReference>
<name>A0A1X1W895_MYCGO</name>
<evidence type="ECO:0000256" key="1">
    <source>
        <dbReference type="ARBA" id="ARBA00007469"/>
    </source>
</evidence>
<keyword evidence="3" id="KW-0812">Transmembrane</keyword>
<proteinExistence type="inferred from homology"/>
<dbReference type="RefSeq" id="WP_069435009.1">
    <property type="nucleotide sequence ID" value="NZ_JACKSU010000043.1"/>
</dbReference>
<evidence type="ECO:0000313" key="5">
    <source>
        <dbReference type="Proteomes" id="UP000193928"/>
    </source>
</evidence>
<keyword evidence="3" id="KW-0472">Membrane</keyword>
<dbReference type="GO" id="GO:0033897">
    <property type="term" value="F:ribonuclease T2 activity"/>
    <property type="evidence" value="ECO:0007669"/>
    <property type="project" value="InterPro"/>
</dbReference>
<evidence type="ECO:0000313" key="4">
    <source>
        <dbReference type="EMBL" id="ORV82853.1"/>
    </source>
</evidence>
<evidence type="ECO:0000256" key="3">
    <source>
        <dbReference type="SAM" id="Phobius"/>
    </source>
</evidence>
<organism evidence="4 5">
    <name type="scientific">Mycobacterium gordonae</name>
    <dbReference type="NCBI Taxonomy" id="1778"/>
    <lineage>
        <taxon>Bacteria</taxon>
        <taxon>Bacillati</taxon>
        <taxon>Actinomycetota</taxon>
        <taxon>Actinomycetes</taxon>
        <taxon>Mycobacteriales</taxon>
        <taxon>Mycobacteriaceae</taxon>
        <taxon>Mycobacterium</taxon>
    </lineage>
</organism>
<evidence type="ECO:0000256" key="2">
    <source>
        <dbReference type="RuleBase" id="RU004328"/>
    </source>
</evidence>
<dbReference type="AlphaFoldDB" id="A0A1X1W895"/>
<dbReference type="PANTHER" id="PTHR11240:SF22">
    <property type="entry name" value="RIBONUCLEASE T2"/>
    <property type="match status" value="1"/>
</dbReference>
<dbReference type="Proteomes" id="UP000193928">
    <property type="component" value="Unassembled WGS sequence"/>
</dbReference>
<dbReference type="SUPFAM" id="SSF55895">
    <property type="entry name" value="Ribonuclease Rh-like"/>
    <property type="match status" value="1"/>
</dbReference>
<dbReference type="PANTHER" id="PTHR11240">
    <property type="entry name" value="RIBONUCLEASE T2"/>
    <property type="match status" value="1"/>
</dbReference>
<gene>
    <name evidence="4" type="ORF">AWC08_28180</name>
</gene>
<dbReference type="Pfam" id="PF00445">
    <property type="entry name" value="Ribonuclease_T2"/>
    <property type="match status" value="1"/>
</dbReference>
<sequence length="258" mass="26566">MKRGDVAVIAVSAGLAAVVVAVIVVRLLADDRSPGSSADDPGSSTSSLLVVTWGPSLCKVAASSPGCANGHVNKMGRTLILHGLWPQPASEQFCGVPERVAGRPGGSPGADLPTVPLPEDIQTQLQSIMSDAAAMASHEWYRHGTCSGVTPAVYFGNAISLTEQVRKTLDPVFGAAVGGHLSVSAVRARVDAEFGKGAGTRVGLKCRNIEGEGLVVYELRLSFPPVPELGHDGRTVSLRDALGKGPTIAAGCRSGRVQ</sequence>
<protein>
    <submittedName>
        <fullName evidence="4">Ribonuclease T(2)</fullName>
    </submittedName>
</protein>